<protein>
    <recommendedName>
        <fullName evidence="5">NADP-dependent oxidoreductase domain-containing protein</fullName>
    </recommendedName>
</protein>
<name>A3ASH7_ORYSJ</name>
<dbReference type="PANTHER" id="PTHR43625">
    <property type="entry name" value="AFLATOXIN B1 ALDEHYDE REDUCTASE"/>
    <property type="match status" value="1"/>
</dbReference>
<evidence type="ECO:0000259" key="5">
    <source>
        <dbReference type="Pfam" id="PF00248"/>
    </source>
</evidence>
<dbReference type="Pfam" id="PF00248">
    <property type="entry name" value="Aldo_ket_red"/>
    <property type="match status" value="1"/>
</dbReference>
<organism evidence="6">
    <name type="scientific">Oryza sativa subsp. japonica</name>
    <name type="common">Rice</name>
    <dbReference type="NCBI Taxonomy" id="39947"/>
    <lineage>
        <taxon>Eukaryota</taxon>
        <taxon>Viridiplantae</taxon>
        <taxon>Streptophyta</taxon>
        <taxon>Embryophyta</taxon>
        <taxon>Tracheophyta</taxon>
        <taxon>Spermatophyta</taxon>
        <taxon>Magnoliopsida</taxon>
        <taxon>Liliopsida</taxon>
        <taxon>Poales</taxon>
        <taxon>Poaceae</taxon>
        <taxon>BOP clade</taxon>
        <taxon>Oryzoideae</taxon>
        <taxon>Oryzeae</taxon>
        <taxon>Oryzinae</taxon>
        <taxon>Oryza</taxon>
        <taxon>Oryza sativa</taxon>
    </lineage>
</organism>
<dbReference type="Proteomes" id="UP000007752">
    <property type="component" value="Chromosome 4"/>
</dbReference>
<sequence length="360" mass="38972">MYSGGKSIDPIPAGHGTCCSGDGGGPAPEAGARQGLEVSAQGLGCMGMSAFQGPSKPEADMLALIHHAVAAGVTLLDTADIYGPHANEALLGKALQVGSVRDNVALATKFGKFLADGKVGIRGDPAYVRAACEGSLQRLGVDCIDLYYQHRVDKKVPIEVTIDELKKLVEEGKVKYIGLCEASASTIRRAHAVHPINAVQLEWSLWSRDVEEDIIPTCRELGIGIVAYSPLGRGFSYRVKSCYHMWSLNLPRFQPENLEKNAKIFDRVNAMAMRKGCTAAQFALAWIHHKGDDVCPIPGTTKIENFDQNVGALSLELTRDEMAELESYAAAADVHGDWYAQMANTWKDCETPPLSSWKEE</sequence>
<accession>A3ASH7</accession>
<keyword evidence="2" id="KW-0521">NADP</keyword>
<evidence type="ECO:0000313" key="6">
    <source>
        <dbReference type="EMBL" id="EAZ30266.1"/>
    </source>
</evidence>
<dbReference type="GO" id="GO:0016491">
    <property type="term" value="F:oxidoreductase activity"/>
    <property type="evidence" value="ECO:0007669"/>
    <property type="project" value="UniProtKB-KW"/>
</dbReference>
<dbReference type="InterPro" id="IPR020471">
    <property type="entry name" value="AKR"/>
</dbReference>
<comment type="similarity">
    <text evidence="1">Belongs to the aldo/keto reductase family.</text>
</comment>
<evidence type="ECO:0000256" key="4">
    <source>
        <dbReference type="SAM" id="MobiDB-lite"/>
    </source>
</evidence>
<gene>
    <name evidence="6" type="ORF">OsJ_14314</name>
</gene>
<dbReference type="CDD" id="cd19145">
    <property type="entry name" value="AKR_AKR13D1"/>
    <property type="match status" value="1"/>
</dbReference>
<dbReference type="PANTHER" id="PTHR43625:SF40">
    <property type="entry name" value="ALDO-KETO REDUCTASE YAKC [NADP(+)]"/>
    <property type="match status" value="1"/>
</dbReference>
<reference evidence="6" key="2">
    <citation type="submission" date="2008-12" db="EMBL/GenBank/DDBJ databases">
        <title>Improved gene annotation of the rice (Oryza sativa) genomes.</title>
        <authorList>
            <person name="Wang J."/>
            <person name="Li R."/>
            <person name="Fan W."/>
            <person name="Huang Q."/>
            <person name="Zhang J."/>
            <person name="Zhou Y."/>
            <person name="Hu Y."/>
            <person name="Zi S."/>
            <person name="Li J."/>
            <person name="Ni P."/>
            <person name="Zheng H."/>
            <person name="Zhang Y."/>
            <person name="Zhao M."/>
            <person name="Hao Q."/>
            <person name="McDermott J."/>
            <person name="Samudrala R."/>
            <person name="Kristiansen K."/>
            <person name="Wong G.K.-S."/>
        </authorList>
    </citation>
    <scope>NUCLEOTIDE SEQUENCE</scope>
</reference>
<dbReference type="InterPro" id="IPR036812">
    <property type="entry name" value="NAD(P)_OxRdtase_dom_sf"/>
</dbReference>
<dbReference type="InterPro" id="IPR050791">
    <property type="entry name" value="Aldo-Keto_reductase"/>
</dbReference>
<feature type="region of interest" description="Disordered" evidence="4">
    <location>
        <begin position="1"/>
        <end position="32"/>
    </location>
</feature>
<dbReference type="InterPro" id="IPR023210">
    <property type="entry name" value="NADP_OxRdtase_dom"/>
</dbReference>
<dbReference type="EMBL" id="CM000141">
    <property type="protein sequence ID" value="EAZ30266.1"/>
    <property type="molecule type" value="Genomic_DNA"/>
</dbReference>
<dbReference type="PRINTS" id="PR00069">
    <property type="entry name" value="ALDKETRDTASE"/>
</dbReference>
<evidence type="ECO:0000256" key="3">
    <source>
        <dbReference type="ARBA" id="ARBA00023002"/>
    </source>
</evidence>
<dbReference type="AlphaFoldDB" id="A3ASH7"/>
<feature type="domain" description="NADP-dependent oxidoreductase" evidence="5">
    <location>
        <begin position="45"/>
        <end position="327"/>
    </location>
</feature>
<reference evidence="6" key="1">
    <citation type="journal article" date="2005" name="PLoS Biol.">
        <title>The genomes of Oryza sativa: a history of duplications.</title>
        <authorList>
            <person name="Yu J."/>
            <person name="Wang J."/>
            <person name="Lin W."/>
            <person name="Li S."/>
            <person name="Li H."/>
            <person name="Zhou J."/>
            <person name="Ni P."/>
            <person name="Dong W."/>
            <person name="Hu S."/>
            <person name="Zeng C."/>
            <person name="Zhang J."/>
            <person name="Zhang Y."/>
            <person name="Li R."/>
            <person name="Xu Z."/>
            <person name="Li S."/>
            <person name="Li X."/>
            <person name="Zheng H."/>
            <person name="Cong L."/>
            <person name="Lin L."/>
            <person name="Yin J."/>
            <person name="Geng J."/>
            <person name="Li G."/>
            <person name="Shi J."/>
            <person name="Liu J."/>
            <person name="Lv H."/>
            <person name="Li J."/>
            <person name="Wang J."/>
            <person name="Deng Y."/>
            <person name="Ran L."/>
            <person name="Shi X."/>
            <person name="Wang X."/>
            <person name="Wu Q."/>
            <person name="Li C."/>
            <person name="Ren X."/>
            <person name="Wang J."/>
            <person name="Wang X."/>
            <person name="Li D."/>
            <person name="Liu D."/>
            <person name="Zhang X."/>
            <person name="Ji Z."/>
            <person name="Zhao W."/>
            <person name="Sun Y."/>
            <person name="Zhang Z."/>
            <person name="Bao J."/>
            <person name="Han Y."/>
            <person name="Dong L."/>
            <person name="Ji J."/>
            <person name="Chen P."/>
            <person name="Wu S."/>
            <person name="Liu J."/>
            <person name="Xiao Y."/>
            <person name="Bu D."/>
            <person name="Tan J."/>
            <person name="Yang L."/>
            <person name="Ye C."/>
            <person name="Zhang J."/>
            <person name="Xu J."/>
            <person name="Zhou Y."/>
            <person name="Yu Y."/>
            <person name="Zhang B."/>
            <person name="Zhuang S."/>
            <person name="Wei H."/>
            <person name="Liu B."/>
            <person name="Lei M."/>
            <person name="Yu H."/>
            <person name="Li Y."/>
            <person name="Xu H."/>
            <person name="Wei S."/>
            <person name="He X."/>
            <person name="Fang L."/>
            <person name="Zhang Z."/>
            <person name="Zhang Y."/>
            <person name="Huang X."/>
            <person name="Su Z."/>
            <person name="Tong W."/>
            <person name="Li J."/>
            <person name="Tong Z."/>
            <person name="Li S."/>
            <person name="Ye J."/>
            <person name="Wang L."/>
            <person name="Fang L."/>
            <person name="Lei T."/>
            <person name="Chen C."/>
            <person name="Chen H."/>
            <person name="Xu Z."/>
            <person name="Li H."/>
            <person name="Huang H."/>
            <person name="Zhang F."/>
            <person name="Xu H."/>
            <person name="Li N."/>
            <person name="Zhao C."/>
            <person name="Li S."/>
            <person name="Dong L."/>
            <person name="Huang Y."/>
            <person name="Li L."/>
            <person name="Xi Y."/>
            <person name="Qi Q."/>
            <person name="Li W."/>
            <person name="Zhang B."/>
            <person name="Hu W."/>
            <person name="Zhang Y."/>
            <person name="Tian X."/>
            <person name="Jiao Y."/>
            <person name="Liang X."/>
            <person name="Jin J."/>
            <person name="Gao L."/>
            <person name="Zheng W."/>
            <person name="Hao B."/>
            <person name="Liu S."/>
            <person name="Wang W."/>
            <person name="Yuan L."/>
            <person name="Cao M."/>
            <person name="McDermott J."/>
            <person name="Samudrala R."/>
            <person name="Wang J."/>
            <person name="Wong G.K."/>
            <person name="Yang H."/>
        </authorList>
    </citation>
    <scope>NUCLEOTIDE SEQUENCE [LARGE SCALE GENOMIC DNA]</scope>
</reference>
<dbReference type="Gene3D" id="3.20.20.100">
    <property type="entry name" value="NADP-dependent oxidoreductase domain"/>
    <property type="match status" value="1"/>
</dbReference>
<evidence type="ECO:0000256" key="1">
    <source>
        <dbReference type="ARBA" id="ARBA00007905"/>
    </source>
</evidence>
<evidence type="ECO:0000256" key="2">
    <source>
        <dbReference type="ARBA" id="ARBA00022857"/>
    </source>
</evidence>
<keyword evidence="3" id="KW-0560">Oxidoreductase</keyword>
<proteinExistence type="inferred from homology"/>
<dbReference type="SUPFAM" id="SSF51430">
    <property type="entry name" value="NAD(P)-linked oxidoreductase"/>
    <property type="match status" value="1"/>
</dbReference>